<reference evidence="1" key="2">
    <citation type="journal article" date="2015" name="Data Brief">
        <title>Shoot transcriptome of the giant reed, Arundo donax.</title>
        <authorList>
            <person name="Barrero R.A."/>
            <person name="Guerrero F.D."/>
            <person name="Moolhuijzen P."/>
            <person name="Goolsby J.A."/>
            <person name="Tidwell J."/>
            <person name="Bellgard S.E."/>
            <person name="Bellgard M.I."/>
        </authorList>
    </citation>
    <scope>NUCLEOTIDE SEQUENCE</scope>
    <source>
        <tissue evidence="1">Shoot tissue taken approximately 20 cm above the soil surface</tissue>
    </source>
</reference>
<name>A0A0A9AEM2_ARUDO</name>
<protein>
    <submittedName>
        <fullName evidence="1">Uncharacterized protein</fullName>
    </submittedName>
</protein>
<reference evidence="1" key="1">
    <citation type="submission" date="2014-09" db="EMBL/GenBank/DDBJ databases">
        <authorList>
            <person name="Magalhaes I.L.F."/>
            <person name="Oliveira U."/>
            <person name="Santos F.R."/>
            <person name="Vidigal T.H.D.A."/>
            <person name="Brescovit A.D."/>
            <person name="Santos A.J."/>
        </authorList>
    </citation>
    <scope>NUCLEOTIDE SEQUENCE</scope>
    <source>
        <tissue evidence="1">Shoot tissue taken approximately 20 cm above the soil surface</tissue>
    </source>
</reference>
<evidence type="ECO:0000313" key="1">
    <source>
        <dbReference type="EMBL" id="JAD47415.1"/>
    </source>
</evidence>
<dbReference type="EMBL" id="GBRH01250480">
    <property type="protein sequence ID" value="JAD47415.1"/>
    <property type="molecule type" value="Transcribed_RNA"/>
</dbReference>
<sequence>MPLSLPCSPLYCCKEKKEKRRGNRRKEGEDEKVPHEPWFLLIQVMESRLFQPSDLLWFRASFAEIMEN</sequence>
<dbReference type="AlphaFoldDB" id="A0A0A9AEM2"/>
<organism evidence="1">
    <name type="scientific">Arundo donax</name>
    <name type="common">Giant reed</name>
    <name type="synonym">Donax arundinaceus</name>
    <dbReference type="NCBI Taxonomy" id="35708"/>
    <lineage>
        <taxon>Eukaryota</taxon>
        <taxon>Viridiplantae</taxon>
        <taxon>Streptophyta</taxon>
        <taxon>Embryophyta</taxon>
        <taxon>Tracheophyta</taxon>
        <taxon>Spermatophyta</taxon>
        <taxon>Magnoliopsida</taxon>
        <taxon>Liliopsida</taxon>
        <taxon>Poales</taxon>
        <taxon>Poaceae</taxon>
        <taxon>PACMAD clade</taxon>
        <taxon>Arundinoideae</taxon>
        <taxon>Arundineae</taxon>
        <taxon>Arundo</taxon>
    </lineage>
</organism>
<proteinExistence type="predicted"/>
<accession>A0A0A9AEM2</accession>